<dbReference type="RefSeq" id="WP_106127606.1">
    <property type="nucleotide sequence ID" value="NZ_PVZG01000007.1"/>
</dbReference>
<dbReference type="InterPro" id="IPR013519">
    <property type="entry name" value="Int_alpha_beta-p"/>
</dbReference>
<dbReference type="Pfam" id="PF01839">
    <property type="entry name" value="FG-GAP"/>
    <property type="match status" value="2"/>
</dbReference>
<gene>
    <name evidence="7" type="ORF">CLV70_107338</name>
</gene>
<dbReference type="PROSITE" id="PS51470">
    <property type="entry name" value="FG_GAP"/>
    <property type="match status" value="2"/>
</dbReference>
<dbReference type="Proteomes" id="UP000239209">
    <property type="component" value="Unassembled WGS sequence"/>
</dbReference>
<dbReference type="EMBL" id="PVZG01000007">
    <property type="protein sequence ID" value="PRY29029.1"/>
    <property type="molecule type" value="Genomic_DNA"/>
</dbReference>
<keyword evidence="8" id="KW-1185">Reference proteome</keyword>
<evidence type="ECO:0000256" key="3">
    <source>
        <dbReference type="ARBA" id="ARBA00022801"/>
    </source>
</evidence>
<feature type="region of interest" description="Disordered" evidence="5">
    <location>
        <begin position="33"/>
        <end position="58"/>
    </location>
</feature>
<dbReference type="GO" id="GO:0007155">
    <property type="term" value="P:cell adhesion"/>
    <property type="evidence" value="ECO:0007669"/>
    <property type="project" value="InterPro"/>
</dbReference>
<accession>A0A2T0S6H2</accession>
<dbReference type="SMART" id="SM00191">
    <property type="entry name" value="Int_alpha"/>
    <property type="match status" value="6"/>
</dbReference>
<keyword evidence="3" id="KW-0378">Hydrolase</keyword>
<evidence type="ECO:0000256" key="2">
    <source>
        <dbReference type="ARBA" id="ARBA00022737"/>
    </source>
</evidence>
<dbReference type="PANTHER" id="PTHR23221">
    <property type="entry name" value="GLYCOSYLPHOSPHATIDYLINOSITOL PHOSPHOLIPASE D"/>
    <property type="match status" value="1"/>
</dbReference>
<dbReference type="InterPro" id="IPR013517">
    <property type="entry name" value="FG-GAP"/>
</dbReference>
<dbReference type="GO" id="GO:0016787">
    <property type="term" value="F:hydrolase activity"/>
    <property type="evidence" value="ECO:0007669"/>
    <property type="project" value="UniProtKB-KW"/>
</dbReference>
<feature type="chain" id="PRO_5015734328" evidence="6">
    <location>
        <begin position="29"/>
        <end position="567"/>
    </location>
</feature>
<evidence type="ECO:0000256" key="6">
    <source>
        <dbReference type="SAM" id="SignalP"/>
    </source>
</evidence>
<protein>
    <submittedName>
        <fullName evidence="7">FG-GAP repeat protein</fullName>
    </submittedName>
</protein>
<evidence type="ECO:0000256" key="5">
    <source>
        <dbReference type="SAM" id="MobiDB-lite"/>
    </source>
</evidence>
<dbReference type="SUPFAM" id="SSF69318">
    <property type="entry name" value="Integrin alpha N-terminal domain"/>
    <property type="match status" value="2"/>
</dbReference>
<organism evidence="7 8">
    <name type="scientific">Pseudosporangium ferrugineum</name>
    <dbReference type="NCBI Taxonomy" id="439699"/>
    <lineage>
        <taxon>Bacteria</taxon>
        <taxon>Bacillati</taxon>
        <taxon>Actinomycetota</taxon>
        <taxon>Actinomycetes</taxon>
        <taxon>Micromonosporales</taxon>
        <taxon>Micromonosporaceae</taxon>
        <taxon>Pseudosporangium</taxon>
    </lineage>
</organism>
<evidence type="ECO:0000256" key="1">
    <source>
        <dbReference type="ARBA" id="ARBA00022729"/>
    </source>
</evidence>
<dbReference type="PANTHER" id="PTHR23221:SF7">
    <property type="entry name" value="PHOSPHATIDYLINOSITOL-GLYCAN-SPECIFIC PHOSPHOLIPASE D"/>
    <property type="match status" value="1"/>
</dbReference>
<dbReference type="Gene3D" id="2.130.10.130">
    <property type="entry name" value="Integrin alpha, N-terminal"/>
    <property type="match status" value="3"/>
</dbReference>
<keyword evidence="1 6" id="KW-0732">Signal</keyword>
<feature type="compositionally biased region" description="Basic and acidic residues" evidence="5">
    <location>
        <begin position="93"/>
        <end position="103"/>
    </location>
</feature>
<dbReference type="OrthoDB" id="344301at2"/>
<reference evidence="7 8" key="1">
    <citation type="submission" date="2018-03" db="EMBL/GenBank/DDBJ databases">
        <title>Genomic Encyclopedia of Archaeal and Bacterial Type Strains, Phase II (KMG-II): from individual species to whole genera.</title>
        <authorList>
            <person name="Goeker M."/>
        </authorList>
    </citation>
    <scope>NUCLEOTIDE SEQUENCE [LARGE SCALE GENOMIC DNA]</scope>
    <source>
        <strain evidence="7 8">DSM 45348</strain>
    </source>
</reference>
<comment type="caution">
    <text evidence="7">The sequence shown here is derived from an EMBL/GenBank/DDBJ whole genome shotgun (WGS) entry which is preliminary data.</text>
</comment>
<dbReference type="AlphaFoldDB" id="A0A2T0S6H2"/>
<feature type="region of interest" description="Disordered" evidence="5">
    <location>
        <begin position="83"/>
        <end position="103"/>
    </location>
</feature>
<keyword evidence="4" id="KW-0325">Glycoprotein</keyword>
<feature type="signal peptide" evidence="6">
    <location>
        <begin position="1"/>
        <end position="28"/>
    </location>
</feature>
<dbReference type="InterPro" id="IPR000413">
    <property type="entry name" value="Integrin_alpha"/>
</dbReference>
<evidence type="ECO:0000313" key="8">
    <source>
        <dbReference type="Proteomes" id="UP000239209"/>
    </source>
</evidence>
<dbReference type="GO" id="GO:0008305">
    <property type="term" value="C:integrin complex"/>
    <property type="evidence" value="ECO:0007669"/>
    <property type="project" value="InterPro"/>
</dbReference>
<keyword evidence="2" id="KW-0677">Repeat</keyword>
<evidence type="ECO:0000313" key="7">
    <source>
        <dbReference type="EMBL" id="PRY29029.1"/>
    </source>
</evidence>
<evidence type="ECO:0000256" key="4">
    <source>
        <dbReference type="ARBA" id="ARBA00023180"/>
    </source>
</evidence>
<name>A0A2T0S6H2_9ACTN</name>
<dbReference type="InterPro" id="IPR028994">
    <property type="entry name" value="Integrin_alpha_N"/>
</dbReference>
<dbReference type="PRINTS" id="PR01185">
    <property type="entry name" value="INTEGRINA"/>
</dbReference>
<sequence>MKPVRIIVGVLTAAAASGTLFLTAPADAARLTLPVSPSGQNAPPGSPERTARQAGRAAAADVPGAVKIVRDGITLLHQRTAVSRTPVTGRGATRSDFDGDGRDDIAADSGGGVLVSYTSAPVRDRLTAEIPGGSGCTCFGDVMVTGNFNGDKYDDLAVGDNDEPDLNVMGYHAGAVWVFLGGPSGLRPNEVKHFNQSTSGVPGTSAEADRFAGALAAGDITGDGRDELVVGLPLKKVAGKKEAGAAIVLKGSSSGIVTAGARWIDQNTGGVPGGAETGDHFGGGLAIGKINKDKYQDLVIGAPQENDGQSWGGSGSITQFWGTGGGVSFNKVTAVGGDATFAVAEPKDAVVWYIGGQAMAIADTSGDGYGEIIVGAPAAQANWNINGGVVVTFPVGSNGVTAKGIKLMSQRDKDIAGASESDDYFGASIAAGDITGDGIADVLVGVPGEDLGSAVDAGSVVLLRGSRQGLTAVRSITLTQSSNGVPDAPERNDTFGAAVAVLNLNGANGMDAAIGTPGETVSGDQNGYPSGTVTRLYGGSNGIGGGNSASGRSFGVTGEYYGYLAHQ</sequence>
<proteinExistence type="predicted"/>